<dbReference type="GO" id="GO:0005576">
    <property type="term" value="C:extracellular region"/>
    <property type="evidence" value="ECO:0007669"/>
    <property type="project" value="UniProtKB-SubCell"/>
</dbReference>
<dbReference type="InterPro" id="IPR009483">
    <property type="entry name" value="IpaD/BipD/SipD"/>
</dbReference>
<evidence type="ECO:0000313" key="6">
    <source>
        <dbReference type="EMBL" id="QJC80984.1"/>
    </source>
</evidence>
<comment type="subcellular location">
    <subcellularLocation>
        <location evidence="1">Secreted</location>
    </subcellularLocation>
</comment>
<dbReference type="Proteomes" id="UP000501367">
    <property type="component" value="Chromosome"/>
</dbReference>
<protein>
    <submittedName>
        <fullName evidence="6">IpaD/SipD/SspD family type III secretion system needle tip protein</fullName>
    </submittedName>
</protein>
<keyword evidence="4" id="KW-0843">Virulence</keyword>
<dbReference type="RefSeq" id="WP_168758724.1">
    <property type="nucleotide sequence ID" value="NZ_CP051487.1"/>
</dbReference>
<accession>A0AAE7DFY4</accession>
<keyword evidence="3" id="KW-0964">Secreted</keyword>
<proteinExistence type="inferred from homology"/>
<evidence type="ECO:0000313" key="7">
    <source>
        <dbReference type="Proteomes" id="UP000501367"/>
    </source>
</evidence>
<name>A0AAE7DFY4_9PSED</name>
<gene>
    <name evidence="6" type="ORF">HGP31_22695</name>
</gene>
<evidence type="ECO:0000256" key="5">
    <source>
        <dbReference type="ARBA" id="ARBA00023054"/>
    </source>
</evidence>
<dbReference type="AlphaFoldDB" id="A0AAE7DFY4"/>
<comment type="similarity">
    <text evidence="2">Belongs to the invasin protein D family.</text>
</comment>
<evidence type="ECO:0000256" key="3">
    <source>
        <dbReference type="ARBA" id="ARBA00022525"/>
    </source>
</evidence>
<evidence type="ECO:0000256" key="4">
    <source>
        <dbReference type="ARBA" id="ARBA00023026"/>
    </source>
</evidence>
<dbReference type="EMBL" id="CP051487">
    <property type="protein sequence ID" value="QJC80984.1"/>
    <property type="molecule type" value="Genomic_DNA"/>
</dbReference>
<reference evidence="6 7" key="1">
    <citation type="submission" date="2020-04" db="EMBL/GenBank/DDBJ databases">
        <authorList>
            <person name="Yao Y."/>
            <person name="He Z."/>
        </authorList>
    </citation>
    <scope>NUCLEOTIDE SEQUENCE [LARGE SCALE GENOMIC DNA]</scope>
    <source>
        <strain evidence="6 7">CY-1</strain>
    </source>
</reference>
<dbReference type="InterPro" id="IPR036708">
    <property type="entry name" value="BipD-like_sf"/>
</dbReference>
<evidence type="ECO:0000256" key="2">
    <source>
        <dbReference type="ARBA" id="ARBA00007741"/>
    </source>
</evidence>
<organism evidence="6 7">
    <name type="scientific">Pseudomonas umsongensis</name>
    <dbReference type="NCBI Taxonomy" id="198618"/>
    <lineage>
        <taxon>Bacteria</taxon>
        <taxon>Pseudomonadati</taxon>
        <taxon>Pseudomonadota</taxon>
        <taxon>Gammaproteobacteria</taxon>
        <taxon>Pseudomonadales</taxon>
        <taxon>Pseudomonadaceae</taxon>
        <taxon>Pseudomonas</taxon>
    </lineage>
</organism>
<evidence type="ECO:0000256" key="1">
    <source>
        <dbReference type="ARBA" id="ARBA00004613"/>
    </source>
</evidence>
<dbReference type="Gene3D" id="1.20.1710.10">
    <property type="entry name" value="IpaD-like"/>
    <property type="match status" value="1"/>
</dbReference>
<dbReference type="KEGG" id="pum:HGP31_22695"/>
<dbReference type="Pfam" id="PF06511">
    <property type="entry name" value="T3SS_TC"/>
    <property type="match status" value="1"/>
</dbReference>
<dbReference type="SUPFAM" id="SSF140693">
    <property type="entry name" value="IpaD-like"/>
    <property type="match status" value="1"/>
</dbReference>
<dbReference type="GeneID" id="72196427"/>
<keyword evidence="5" id="KW-0175">Coiled coil</keyword>
<sequence length="365" mass="40741">MIISNYTLQAVKSSVNLNVVTDAPLPPEIPFENQSASSVGQLLDRSAKELSRNLGTMLKLQSGAERMVEKLLAGAAEQTLIAELGDLVQAKAERGQMWAQQLRQCGAVMTHCQETLPPEQRQCLDVAQEHIQLDLQERFSPPTEVAEAFEQSISSSNDFFDKLLELINLIKNGYLAGYEHIIAAYSEFFKDFNEEVSAKLKDWIKSANEGKEVELNAGEIRHALNALIKKYSPPNAAAVLFPAPGMFPPPGASREEAEKWLKALGLPATSLRNNGNGTFSVVMDLGPLTTMMNGLPPNVYWITWDNAKFQYWQTGFNAQEERMKNTLQSFTQKYSNANSYHDNFNKTLSAHLNQYADMLKAMLNF</sequence>